<evidence type="ECO:0000256" key="1">
    <source>
        <dbReference type="SAM" id="MobiDB-lite"/>
    </source>
</evidence>
<keyword evidence="2" id="KW-1133">Transmembrane helix</keyword>
<evidence type="ECO:0000313" key="4">
    <source>
        <dbReference type="Proteomes" id="UP000326759"/>
    </source>
</evidence>
<organism evidence="3 4">
    <name type="scientific">Armadillidium nasatum</name>
    <dbReference type="NCBI Taxonomy" id="96803"/>
    <lineage>
        <taxon>Eukaryota</taxon>
        <taxon>Metazoa</taxon>
        <taxon>Ecdysozoa</taxon>
        <taxon>Arthropoda</taxon>
        <taxon>Crustacea</taxon>
        <taxon>Multicrustacea</taxon>
        <taxon>Malacostraca</taxon>
        <taxon>Eumalacostraca</taxon>
        <taxon>Peracarida</taxon>
        <taxon>Isopoda</taxon>
        <taxon>Oniscidea</taxon>
        <taxon>Crinocheta</taxon>
        <taxon>Armadillidiidae</taxon>
        <taxon>Armadillidium</taxon>
    </lineage>
</organism>
<feature type="region of interest" description="Disordered" evidence="1">
    <location>
        <begin position="100"/>
        <end position="120"/>
    </location>
</feature>
<evidence type="ECO:0000313" key="3">
    <source>
        <dbReference type="EMBL" id="KAB7505046.1"/>
    </source>
</evidence>
<name>A0A5N5TEF4_9CRUS</name>
<keyword evidence="2" id="KW-0812">Transmembrane</keyword>
<dbReference type="Proteomes" id="UP000326759">
    <property type="component" value="Unassembled WGS sequence"/>
</dbReference>
<reference evidence="3 4" key="1">
    <citation type="journal article" date="2019" name="PLoS Biol.">
        <title>Sex chromosomes control vertical transmission of feminizing Wolbachia symbionts in an isopod.</title>
        <authorList>
            <person name="Becking T."/>
            <person name="Chebbi M.A."/>
            <person name="Giraud I."/>
            <person name="Moumen B."/>
            <person name="Laverre T."/>
            <person name="Caubet Y."/>
            <person name="Peccoud J."/>
            <person name="Gilbert C."/>
            <person name="Cordaux R."/>
        </authorList>
    </citation>
    <scope>NUCLEOTIDE SEQUENCE [LARGE SCALE GENOMIC DNA]</scope>
    <source>
        <strain evidence="3">ANa2</strain>
        <tissue evidence="3">Whole body excluding digestive tract and cuticle</tissue>
    </source>
</reference>
<dbReference type="EMBL" id="SEYY01001907">
    <property type="protein sequence ID" value="KAB7505046.1"/>
    <property type="molecule type" value="Genomic_DNA"/>
</dbReference>
<keyword evidence="4" id="KW-1185">Reference proteome</keyword>
<protein>
    <submittedName>
        <fullName evidence="3">Uncharacterized protein</fullName>
    </submittedName>
</protein>
<keyword evidence="2" id="KW-0472">Membrane</keyword>
<sequence length="170" mass="18819">MRPLNESVVTLENLLQEGLYIATLYAGGERAFITELLDTLVFTLKTESPLSNINSLKSNLAFGDMKVPSLVLLISSLSGTSLLVVNVALITCYLRSKRSRKGTPSHTVKETSRNILQPDNLPPDIYTPVKKSKFETETSSSETDGVYRYKRKYSSTDSIYDNTSLTLSEG</sequence>
<evidence type="ECO:0000256" key="2">
    <source>
        <dbReference type="SAM" id="Phobius"/>
    </source>
</evidence>
<accession>A0A5N5TEF4</accession>
<dbReference type="OrthoDB" id="10683134at2759"/>
<gene>
    <name evidence="3" type="ORF">Anas_06840</name>
</gene>
<feature type="transmembrane region" description="Helical" evidence="2">
    <location>
        <begin position="70"/>
        <end position="94"/>
    </location>
</feature>
<proteinExistence type="predicted"/>
<comment type="caution">
    <text evidence="3">The sequence shown here is derived from an EMBL/GenBank/DDBJ whole genome shotgun (WGS) entry which is preliminary data.</text>
</comment>
<dbReference type="AlphaFoldDB" id="A0A5N5TEF4"/>